<accession>A0ABU0NKM2</accession>
<keyword evidence="1" id="KW-0732">Signal</keyword>
<gene>
    <name evidence="2" type="ORF">QF030_001856</name>
</gene>
<evidence type="ECO:0000313" key="3">
    <source>
        <dbReference type="Proteomes" id="UP001230654"/>
    </source>
</evidence>
<dbReference type="Proteomes" id="UP001230654">
    <property type="component" value="Unassembled WGS sequence"/>
</dbReference>
<evidence type="ECO:0000256" key="1">
    <source>
        <dbReference type="SAM" id="SignalP"/>
    </source>
</evidence>
<feature type="signal peptide" evidence="1">
    <location>
        <begin position="1"/>
        <end position="30"/>
    </location>
</feature>
<dbReference type="EMBL" id="JAUSWV010000002">
    <property type="protein sequence ID" value="MDQ0579678.1"/>
    <property type="molecule type" value="Genomic_DNA"/>
</dbReference>
<protein>
    <submittedName>
        <fullName evidence="2">Uncharacterized protein</fullName>
    </submittedName>
</protein>
<sequence length="42" mass="4212">MTRLSGASRGVVAVLAALLTVTTASTTARAKADPVAPAESWL</sequence>
<evidence type="ECO:0000313" key="2">
    <source>
        <dbReference type="EMBL" id="MDQ0579678.1"/>
    </source>
</evidence>
<feature type="chain" id="PRO_5046784867" evidence="1">
    <location>
        <begin position="31"/>
        <end position="42"/>
    </location>
</feature>
<proteinExistence type="predicted"/>
<organism evidence="2 3">
    <name type="scientific">Streptomyces rishiriensis</name>
    <dbReference type="NCBI Taxonomy" id="68264"/>
    <lineage>
        <taxon>Bacteria</taxon>
        <taxon>Bacillati</taxon>
        <taxon>Actinomycetota</taxon>
        <taxon>Actinomycetes</taxon>
        <taxon>Kitasatosporales</taxon>
        <taxon>Streptomycetaceae</taxon>
        <taxon>Streptomyces</taxon>
    </lineage>
</organism>
<name>A0ABU0NKM2_STRRH</name>
<keyword evidence="3" id="KW-1185">Reference proteome</keyword>
<comment type="caution">
    <text evidence="2">The sequence shown here is derived from an EMBL/GenBank/DDBJ whole genome shotgun (WGS) entry which is preliminary data.</text>
</comment>
<reference evidence="2 3" key="1">
    <citation type="submission" date="2023-07" db="EMBL/GenBank/DDBJ databases">
        <title>Comparative genomics of wheat-associated soil bacteria to identify genetic determinants of phenazine resistance.</title>
        <authorList>
            <person name="Mouncey N."/>
        </authorList>
    </citation>
    <scope>NUCLEOTIDE SEQUENCE [LARGE SCALE GENOMIC DNA]</scope>
    <source>
        <strain evidence="2 3">B2I6</strain>
    </source>
</reference>